<sequence>MKEYAVIFEKTETGWSAYAPDLPGLGVAGTTYEEAEQLIREGIEFHIEGLRADGEPVPEPTTRVAKMPIPA</sequence>
<dbReference type="PANTHER" id="PTHR34504">
    <property type="entry name" value="ANTITOXIN HICB"/>
    <property type="match status" value="1"/>
</dbReference>
<evidence type="ECO:0000313" key="4">
    <source>
        <dbReference type="Proteomes" id="UP000264702"/>
    </source>
</evidence>
<dbReference type="Gene3D" id="3.30.160.250">
    <property type="match status" value="1"/>
</dbReference>
<name>A0A372IPH1_9BACT</name>
<dbReference type="SUPFAM" id="SSF143100">
    <property type="entry name" value="TTHA1013/TTHA0281-like"/>
    <property type="match status" value="1"/>
</dbReference>
<dbReference type="AlphaFoldDB" id="A0A372IPH1"/>
<reference evidence="3 4" key="1">
    <citation type="submission" date="2018-08" db="EMBL/GenBank/DDBJ databases">
        <title>Acidipila sp. 4G-K13, an acidobacterium isolated from forest soil.</title>
        <authorList>
            <person name="Gao Z.-H."/>
            <person name="Qiu L.-H."/>
        </authorList>
    </citation>
    <scope>NUCLEOTIDE SEQUENCE [LARGE SCALE GENOMIC DNA]</scope>
    <source>
        <strain evidence="3 4">4G-K13</strain>
    </source>
</reference>
<keyword evidence="4" id="KW-1185">Reference proteome</keyword>
<evidence type="ECO:0000313" key="3">
    <source>
        <dbReference type="EMBL" id="RFU16805.1"/>
    </source>
</evidence>
<evidence type="ECO:0000256" key="1">
    <source>
        <dbReference type="SAM" id="MobiDB-lite"/>
    </source>
</evidence>
<dbReference type="InterPro" id="IPR035069">
    <property type="entry name" value="TTHA1013/TTHA0281-like"/>
</dbReference>
<comment type="caution">
    <text evidence="3">The sequence shown here is derived from an EMBL/GenBank/DDBJ whole genome shotgun (WGS) entry which is preliminary data.</text>
</comment>
<feature type="region of interest" description="Disordered" evidence="1">
    <location>
        <begin position="52"/>
        <end position="71"/>
    </location>
</feature>
<protein>
    <submittedName>
        <fullName evidence="3">Type II toxin-antitoxin system HicB family antitoxin</fullName>
    </submittedName>
</protein>
<accession>A0A372IPH1</accession>
<dbReference type="InterPro" id="IPR051404">
    <property type="entry name" value="TA_system_antitoxin"/>
</dbReference>
<feature type="domain" description="HicB-like antitoxin of toxin-antitoxin system" evidence="2">
    <location>
        <begin position="5"/>
        <end position="62"/>
    </location>
</feature>
<dbReference type="RefSeq" id="WP_117298973.1">
    <property type="nucleotide sequence ID" value="NZ_QVQT02000003.1"/>
</dbReference>
<organism evidence="3 4">
    <name type="scientific">Paracidobacterium acidisoli</name>
    <dbReference type="NCBI Taxonomy" id="2303751"/>
    <lineage>
        <taxon>Bacteria</taxon>
        <taxon>Pseudomonadati</taxon>
        <taxon>Acidobacteriota</taxon>
        <taxon>Terriglobia</taxon>
        <taxon>Terriglobales</taxon>
        <taxon>Acidobacteriaceae</taxon>
        <taxon>Paracidobacterium</taxon>
    </lineage>
</organism>
<dbReference type="InterPro" id="IPR031807">
    <property type="entry name" value="HicB-like"/>
</dbReference>
<dbReference type="PANTHER" id="PTHR34504:SF2">
    <property type="entry name" value="UPF0150 PROTEIN SSL0259"/>
    <property type="match status" value="1"/>
</dbReference>
<gene>
    <name evidence="3" type="ORF">D0Y96_08640</name>
</gene>
<dbReference type="EMBL" id="QVQT01000003">
    <property type="protein sequence ID" value="RFU16805.1"/>
    <property type="molecule type" value="Genomic_DNA"/>
</dbReference>
<dbReference type="Pfam" id="PF15919">
    <property type="entry name" value="HicB_lk_antitox"/>
    <property type="match status" value="1"/>
</dbReference>
<evidence type="ECO:0000259" key="2">
    <source>
        <dbReference type="Pfam" id="PF15919"/>
    </source>
</evidence>
<dbReference type="OrthoDB" id="5419659at2"/>
<proteinExistence type="predicted"/>
<dbReference type="Proteomes" id="UP000264702">
    <property type="component" value="Unassembled WGS sequence"/>
</dbReference>